<feature type="domain" description="Coenzyme Q-binding protein COQ10 START" evidence="3">
    <location>
        <begin position="10"/>
        <end position="134"/>
    </location>
</feature>
<evidence type="ECO:0000256" key="2">
    <source>
        <dbReference type="ARBA" id="ARBA00022649"/>
    </source>
</evidence>
<dbReference type="PANTHER" id="PTHR12901">
    <property type="entry name" value="SPERM PROTEIN HOMOLOG"/>
    <property type="match status" value="1"/>
</dbReference>
<gene>
    <name evidence="4" type="ORF">HELGO_WM7728</name>
</gene>
<proteinExistence type="inferred from homology"/>
<name>A0A6S6UDC5_9GAMM</name>
<protein>
    <submittedName>
        <fullName evidence="4">Oligoketide cyclase/lipid transport protein, similarity with yeast ubiquinone-binding protein YOL008W</fullName>
    </submittedName>
</protein>
<organism evidence="4">
    <name type="scientific">uncultured Thiotrichaceae bacterium</name>
    <dbReference type="NCBI Taxonomy" id="298394"/>
    <lineage>
        <taxon>Bacteria</taxon>
        <taxon>Pseudomonadati</taxon>
        <taxon>Pseudomonadota</taxon>
        <taxon>Gammaproteobacteria</taxon>
        <taxon>Thiotrichales</taxon>
        <taxon>Thiotrichaceae</taxon>
        <taxon>environmental samples</taxon>
    </lineage>
</organism>
<dbReference type="GO" id="GO:0048039">
    <property type="term" value="F:ubiquinone binding"/>
    <property type="evidence" value="ECO:0007669"/>
    <property type="project" value="InterPro"/>
</dbReference>
<dbReference type="Pfam" id="PF03364">
    <property type="entry name" value="Polyketide_cyc"/>
    <property type="match status" value="1"/>
</dbReference>
<evidence type="ECO:0000256" key="1">
    <source>
        <dbReference type="ARBA" id="ARBA00008918"/>
    </source>
</evidence>
<dbReference type="CDD" id="cd07813">
    <property type="entry name" value="COQ10p_like"/>
    <property type="match status" value="1"/>
</dbReference>
<dbReference type="InterPro" id="IPR005031">
    <property type="entry name" value="COQ10_START"/>
</dbReference>
<dbReference type="PANTHER" id="PTHR12901:SF10">
    <property type="entry name" value="COENZYME Q-BINDING PROTEIN COQ10, MITOCHONDRIAL"/>
    <property type="match status" value="1"/>
</dbReference>
<comment type="similarity">
    <text evidence="1">Belongs to the ribosome association toxin RatA family.</text>
</comment>
<reference evidence="4" key="1">
    <citation type="submission" date="2020-01" db="EMBL/GenBank/DDBJ databases">
        <authorList>
            <person name="Meier V. D."/>
            <person name="Meier V D."/>
        </authorList>
    </citation>
    <scope>NUCLEOTIDE SEQUENCE</scope>
    <source>
        <strain evidence="4">HLG_WM_MAG_09</strain>
    </source>
</reference>
<keyword evidence="4" id="KW-0830">Ubiquinone</keyword>
<dbReference type="InterPro" id="IPR044996">
    <property type="entry name" value="COQ10-like"/>
</dbReference>
<keyword evidence="2" id="KW-1277">Toxin-antitoxin system</keyword>
<dbReference type="AlphaFoldDB" id="A0A6S6UDC5"/>
<dbReference type="SUPFAM" id="SSF55961">
    <property type="entry name" value="Bet v1-like"/>
    <property type="match status" value="1"/>
</dbReference>
<dbReference type="GO" id="GO:0045333">
    <property type="term" value="P:cellular respiration"/>
    <property type="evidence" value="ECO:0007669"/>
    <property type="project" value="InterPro"/>
</dbReference>
<evidence type="ECO:0000259" key="3">
    <source>
        <dbReference type="Pfam" id="PF03364"/>
    </source>
</evidence>
<dbReference type="InterPro" id="IPR023393">
    <property type="entry name" value="START-like_dom_sf"/>
</dbReference>
<dbReference type="EMBL" id="CACVAT010000555">
    <property type="protein sequence ID" value="CAA6829929.1"/>
    <property type="molecule type" value="Genomic_DNA"/>
</dbReference>
<accession>A0A6S6UDC5</accession>
<dbReference type="Gene3D" id="3.30.530.20">
    <property type="match status" value="1"/>
</dbReference>
<evidence type="ECO:0000313" key="4">
    <source>
        <dbReference type="EMBL" id="CAA6829929.1"/>
    </source>
</evidence>
<sequence>MAQIRRNALVPYTPEQMYALVDGIDDYPNFLPWCRSSEEFGRDAEQVKASVEIAKGVVNKTFTTLNKMERGKVIEMNLIDGPFKHLHGFWRFDELKPGACKVSLELDFEFSNRLVGMAIGPVFNQVANTLVDSFVERARTVYGRG</sequence>